<dbReference type="AlphaFoldDB" id="A0A813XAB9"/>
<evidence type="ECO:0000313" key="3">
    <source>
        <dbReference type="EMBL" id="CAF1251126.1"/>
    </source>
</evidence>
<dbReference type="SUPFAM" id="SSF101908">
    <property type="entry name" value="Putative isomerase YbhE"/>
    <property type="match status" value="1"/>
</dbReference>
<evidence type="ECO:0000313" key="4">
    <source>
        <dbReference type="Proteomes" id="UP000663828"/>
    </source>
</evidence>
<name>A0A813XAB9_ADIRI</name>
<evidence type="ECO:0000313" key="2">
    <source>
        <dbReference type="EMBL" id="CAF0867033.1"/>
    </source>
</evidence>
<feature type="transmembrane region" description="Helical" evidence="1">
    <location>
        <begin position="559"/>
        <end position="581"/>
    </location>
</feature>
<dbReference type="EMBL" id="CAJNOR010000284">
    <property type="protein sequence ID" value="CAF0867033.1"/>
    <property type="molecule type" value="Genomic_DNA"/>
</dbReference>
<keyword evidence="4" id="KW-1185">Reference proteome</keyword>
<accession>A0A813XAB9</accession>
<dbReference type="OrthoDB" id="10001900at2759"/>
<feature type="transmembrane region" description="Helical" evidence="1">
    <location>
        <begin position="835"/>
        <end position="857"/>
    </location>
</feature>
<keyword evidence="1" id="KW-0472">Membrane</keyword>
<comment type="caution">
    <text evidence="2">The sequence shown here is derived from an EMBL/GenBank/DDBJ whole genome shotgun (WGS) entry which is preliminary data.</text>
</comment>
<dbReference type="Proteomes" id="UP000663828">
    <property type="component" value="Unassembled WGS sequence"/>
</dbReference>
<dbReference type="EMBL" id="CAJNOJ010000180">
    <property type="protein sequence ID" value="CAF1251126.1"/>
    <property type="molecule type" value="Genomic_DNA"/>
</dbReference>
<keyword evidence="1" id="KW-0812">Transmembrane</keyword>
<sequence length="896" mass="101386">MLLLVLTGINQLEAHSDSDMYDGLYGNRFAINDHMSVYADNTIQQFTIVRRPFLSNSFTNMISYRNVYRDSILNSSTIYIHNIATGAKLNNNNSVVAFIAEAMDHKSYLIVMRIPITSSDPNEINFVELSTNNIVKQNVLGIDSDSAHIYVVQLASTLYYDVNSKTNRTYSNVGFWDPHQFMIGEALTVTNDQRLFLLAYRQGKYELRPQSSRFYLCLYTVDLSNVSEPISMDPFEWTMTFPVAYLSENREYAALSLDLNEESDMLIAGIAPMNSVVIFSIKDRWKPPSVFNNHTLLQKNVLFGRSVALLNNDTYAVLAYATSNLPWSSSQIQFYSLDNNSNPNPIFVFPNNQQPLPISTRLQSFYRIIKFLSWDSNNIGVLLDPFKILLLPASPPGYCSSLNSTHENYMTFSVYEPQPCIPGTYKHTSGLGPCFICPTHSKNNGSSAINCERCFATNTSLCLPGAINEIDTVELTNHDQGDPYPISPESTQFDDLLLQNILRLPTTTRECLLLSPVFWACIIIIICLVFFLISKLIVPCFKHVNGQTILKNIFVRVDLIGEGQYWIGGLVSTSLFVLVIFSCKFSISFMNLYPYEQSSILGRISTTCDSSLVNAKFSSSLQLISLHKHQEEKPIFDLLEQQSISLYVQFVSTAFTCDDLEIQQMRDHELSTPLGNSNCSANNSILQVSTTFLPQHIVTTEFELNGPYFVGGLRVCLSAPSISTDNEKYTAKQMDFCQFLFVHNQTIATKQKIYIKLTKIINRTASITSEDDDVIYSGLWLPTLMSGTLTDELLFAQKGEHYRYLPTKTSLAVDMSESEFFVKNMQEPIARTHEIIFNTILFSMLCLDLLGLLFIVFKMAIRPLISLVQKHFRSKRANLASSAIQRVDTQLHAYQY</sequence>
<dbReference type="Proteomes" id="UP000663852">
    <property type="component" value="Unassembled WGS sequence"/>
</dbReference>
<feature type="transmembrane region" description="Helical" evidence="1">
    <location>
        <begin position="517"/>
        <end position="538"/>
    </location>
</feature>
<reference evidence="2" key="1">
    <citation type="submission" date="2021-02" db="EMBL/GenBank/DDBJ databases">
        <authorList>
            <person name="Nowell W R."/>
        </authorList>
    </citation>
    <scope>NUCLEOTIDE SEQUENCE</scope>
</reference>
<organism evidence="2 4">
    <name type="scientific">Adineta ricciae</name>
    <name type="common">Rotifer</name>
    <dbReference type="NCBI Taxonomy" id="249248"/>
    <lineage>
        <taxon>Eukaryota</taxon>
        <taxon>Metazoa</taxon>
        <taxon>Spiralia</taxon>
        <taxon>Gnathifera</taxon>
        <taxon>Rotifera</taxon>
        <taxon>Eurotatoria</taxon>
        <taxon>Bdelloidea</taxon>
        <taxon>Adinetida</taxon>
        <taxon>Adinetidae</taxon>
        <taxon>Adineta</taxon>
    </lineage>
</organism>
<proteinExistence type="predicted"/>
<gene>
    <name evidence="3" type="ORF">EDS130_LOCUS27979</name>
    <name evidence="2" type="ORF">XAT740_LOCUS6292</name>
</gene>
<keyword evidence="1" id="KW-1133">Transmembrane helix</keyword>
<evidence type="ECO:0000256" key="1">
    <source>
        <dbReference type="SAM" id="Phobius"/>
    </source>
</evidence>
<protein>
    <submittedName>
        <fullName evidence="2">Uncharacterized protein</fullName>
    </submittedName>
</protein>